<feature type="transmembrane region" description="Helical" evidence="1">
    <location>
        <begin position="67"/>
        <end position="88"/>
    </location>
</feature>
<dbReference type="Pfam" id="PF05229">
    <property type="entry name" value="SCPU"/>
    <property type="match status" value="1"/>
</dbReference>
<evidence type="ECO:0000256" key="1">
    <source>
        <dbReference type="SAM" id="Phobius"/>
    </source>
</evidence>
<organism evidence="3 4">
    <name type="scientific">Burkholderia humptydooensis MSMB43</name>
    <dbReference type="NCBI Taxonomy" id="441157"/>
    <lineage>
        <taxon>Bacteria</taxon>
        <taxon>Pseudomonadati</taxon>
        <taxon>Pseudomonadota</taxon>
        <taxon>Betaproteobacteria</taxon>
        <taxon>Burkholderiales</taxon>
        <taxon>Burkholderiaceae</taxon>
        <taxon>Burkholderia</taxon>
        <taxon>pseudomallei group</taxon>
    </lineage>
</organism>
<dbReference type="PANTHER" id="PTHR37089:SF4">
    <property type="entry name" value="EXPORTED PROTEIN"/>
    <property type="match status" value="1"/>
</dbReference>
<keyword evidence="1" id="KW-0472">Membrane</keyword>
<protein>
    <recommendedName>
        <fullName evidence="2">Spore coat protein U/FanG domain-containing protein</fullName>
    </recommendedName>
</protein>
<dbReference type="PANTHER" id="PTHR37089">
    <property type="entry name" value="PROTEIN U-RELATED"/>
    <property type="match status" value="1"/>
</dbReference>
<accession>A0ABN0G5K1</accession>
<sequence>MPAATAARDALPFVRARPLQSRRGLASVGACMVRAKRRGRRARRLGHRKTTTRSTGDRVESEMRKRVVRMMSGAAFMLFFATVSAGQLTGTMQVNLQVSRGCEVAGVAGSVDLGRLDFGAQGPLWSDYLMADGRATSNGAMRVVCSPDVNGFLVSIDSGRNGDQSTRYLVKRGADGRVVGRIPYNVYRDAARSVPYVPLMPQSFLVDGRQNDVTLPLYGIVNGMTRAVPSGTYEDLLGITLDW</sequence>
<proteinExistence type="predicted"/>
<keyword evidence="4" id="KW-1185">Reference proteome</keyword>
<feature type="domain" description="Spore coat protein U/FanG" evidence="2">
    <location>
        <begin position="89"/>
        <end position="240"/>
    </location>
</feature>
<keyword evidence="1" id="KW-1133">Transmembrane helix</keyword>
<dbReference type="InterPro" id="IPR053167">
    <property type="entry name" value="Spore_coat_component"/>
</dbReference>
<gene>
    <name evidence="3" type="ORF">A33K_15483</name>
</gene>
<keyword evidence="1" id="KW-0812">Transmembrane</keyword>
<dbReference type="Proteomes" id="UP000004682">
    <property type="component" value="Unassembled WGS sequence"/>
</dbReference>
<dbReference type="SMART" id="SM00972">
    <property type="entry name" value="SCPU"/>
    <property type="match status" value="1"/>
</dbReference>
<name>A0ABN0G5K1_9BURK</name>
<evidence type="ECO:0000313" key="4">
    <source>
        <dbReference type="Proteomes" id="UP000004682"/>
    </source>
</evidence>
<dbReference type="EMBL" id="JH692063">
    <property type="protein sequence ID" value="EIP87462.1"/>
    <property type="molecule type" value="Genomic_DNA"/>
</dbReference>
<reference evidence="4" key="1">
    <citation type="journal article" date="2012" name="J. Bacteriol.">
        <title>Revised Genome Sequence of Burkholderia thailandensis MSMB43 with Improved Annotation.</title>
        <authorList>
            <person name="Zhuo Y."/>
            <person name="Liu L."/>
            <person name="Wang Q."/>
            <person name="Liu X."/>
            <person name="Ren B."/>
            <person name="Liu M."/>
            <person name="Ni P."/>
            <person name="Cheng Y.Q."/>
            <person name="Zhang L."/>
        </authorList>
    </citation>
    <scope>NUCLEOTIDE SEQUENCE [LARGE SCALE GENOMIC DNA]</scope>
    <source>
        <strain evidence="4">MSMB43</strain>
    </source>
</reference>
<dbReference type="InterPro" id="IPR007893">
    <property type="entry name" value="Spore_coat_U/FanG"/>
</dbReference>
<evidence type="ECO:0000259" key="2">
    <source>
        <dbReference type="Pfam" id="PF05229"/>
    </source>
</evidence>
<evidence type="ECO:0000313" key="3">
    <source>
        <dbReference type="EMBL" id="EIP87462.1"/>
    </source>
</evidence>